<accession>A0A1G8LBB7</accession>
<dbReference type="RefSeq" id="WP_089859432.1">
    <property type="nucleotide sequence ID" value="NZ_FNDW01000009.1"/>
</dbReference>
<dbReference type="STRING" id="311334.SAMN05421846_10944"/>
<dbReference type="EMBL" id="FNDW01000009">
    <property type="protein sequence ID" value="SDI52972.1"/>
    <property type="molecule type" value="Genomic_DNA"/>
</dbReference>
<reference evidence="2" key="1">
    <citation type="submission" date="2016-10" db="EMBL/GenBank/DDBJ databases">
        <authorList>
            <person name="Varghese N."/>
            <person name="Submissions S."/>
        </authorList>
    </citation>
    <scope>NUCLEOTIDE SEQUENCE [LARGE SCALE GENOMIC DNA]</scope>
    <source>
        <strain evidence="2">DSM 17071</strain>
    </source>
</reference>
<sequence>MRPPDNLQNLTRKIFKVTGKIQSSHPELYFLLNETPLFMSINQEDITVQDLKQYLSSIRMQLVTFEKEKIKK</sequence>
<organism evidence="1 2">
    <name type="scientific">Chryseobacterium taeanense</name>
    <dbReference type="NCBI Taxonomy" id="311334"/>
    <lineage>
        <taxon>Bacteria</taxon>
        <taxon>Pseudomonadati</taxon>
        <taxon>Bacteroidota</taxon>
        <taxon>Flavobacteriia</taxon>
        <taxon>Flavobacteriales</taxon>
        <taxon>Weeksellaceae</taxon>
        <taxon>Chryseobacterium group</taxon>
        <taxon>Chryseobacterium</taxon>
    </lineage>
</organism>
<dbReference type="Proteomes" id="UP000198869">
    <property type="component" value="Unassembled WGS sequence"/>
</dbReference>
<dbReference type="OrthoDB" id="1446616at2"/>
<gene>
    <name evidence="1" type="ORF">SAMN05421846_10944</name>
</gene>
<evidence type="ECO:0000313" key="1">
    <source>
        <dbReference type="EMBL" id="SDI52972.1"/>
    </source>
</evidence>
<protein>
    <submittedName>
        <fullName evidence="1">Uncharacterized protein</fullName>
    </submittedName>
</protein>
<evidence type="ECO:0000313" key="2">
    <source>
        <dbReference type="Proteomes" id="UP000198869"/>
    </source>
</evidence>
<dbReference type="AlphaFoldDB" id="A0A1G8LBB7"/>
<name>A0A1G8LBB7_9FLAO</name>
<keyword evidence="2" id="KW-1185">Reference proteome</keyword>
<proteinExistence type="predicted"/>